<evidence type="ECO:0000259" key="1">
    <source>
        <dbReference type="Pfam" id="PF07728"/>
    </source>
</evidence>
<dbReference type="RefSeq" id="WP_216703820.1">
    <property type="nucleotide sequence ID" value="NZ_CP076668.1"/>
</dbReference>
<dbReference type="EMBL" id="CP076668">
    <property type="protein sequence ID" value="QWU81964.1"/>
    <property type="molecule type" value="Genomic_DNA"/>
</dbReference>
<evidence type="ECO:0000313" key="2">
    <source>
        <dbReference type="EMBL" id="QWU81964.1"/>
    </source>
</evidence>
<dbReference type="InterPro" id="IPR011704">
    <property type="entry name" value="ATPase_dyneun-rel_AAA"/>
</dbReference>
<organism evidence="2 3">
    <name type="scientific">Pseudomonas lijiangensis</name>
    <dbReference type="NCBI Taxonomy" id="2995658"/>
    <lineage>
        <taxon>Bacteria</taxon>
        <taxon>Pseudomonadati</taxon>
        <taxon>Pseudomonadota</taxon>
        <taxon>Gammaproteobacteria</taxon>
        <taxon>Pseudomonadales</taxon>
        <taxon>Pseudomonadaceae</taxon>
        <taxon>Pseudomonas</taxon>
    </lineage>
</organism>
<feature type="domain" description="ATPase dynein-related AAA" evidence="1">
    <location>
        <begin position="213"/>
        <end position="294"/>
    </location>
</feature>
<protein>
    <submittedName>
        <fullName evidence="2">AAA family ATPase</fullName>
    </submittedName>
</protein>
<name>A0ABX8HMW8_9PSED</name>
<dbReference type="Proteomes" id="UP000683401">
    <property type="component" value="Chromosome"/>
</dbReference>
<reference evidence="3" key="1">
    <citation type="submission" date="2021-06" db="EMBL/GenBank/DDBJ databases">
        <title>Identification of Pseudomonas cichorii causing bacterial leaf black spot of flue-cured tobacco, a new disease in China.</title>
        <authorList>
            <person name="Lu C.-H."/>
        </authorList>
    </citation>
    <scope>NUCLEOTIDE SEQUENCE [LARGE SCALE GENOMIC DNA]</scope>
    <source>
        <strain evidence="3">LJ2</strain>
    </source>
</reference>
<dbReference type="PANTHER" id="PTHR37291">
    <property type="entry name" value="5-METHYLCYTOSINE-SPECIFIC RESTRICTION ENZYME B"/>
    <property type="match status" value="1"/>
</dbReference>
<dbReference type="InterPro" id="IPR052934">
    <property type="entry name" value="Methyl-DNA_Rec/Restrict_Enz"/>
</dbReference>
<keyword evidence="3" id="KW-1185">Reference proteome</keyword>
<proteinExistence type="predicted"/>
<dbReference type="PANTHER" id="PTHR37291:SF1">
    <property type="entry name" value="TYPE IV METHYL-DIRECTED RESTRICTION ENZYME ECOKMCRB SUBUNIT"/>
    <property type="match status" value="1"/>
</dbReference>
<dbReference type="Pfam" id="PF07728">
    <property type="entry name" value="AAA_5"/>
    <property type="match status" value="1"/>
</dbReference>
<sequence length="517" mass="57745">MPSLNQIFFGPPGTGKTYATIEATLEILDPAYLAAHQGQRSALKKRFDELAESGDVHFVTFHQSFSYEDFVEGLRAESDDYGQLRYAVVPGIFKRLCSQQLDAPGPFKIGDKYGTGYKVLRSTVDVVELEKPQGKYLPIGMSLLNDLADHVKAGTFTVDDLRNGEWDKKAVGSTLEPFLVNGYKNLIPSLVAHIVDAAGHDADQLSFEPGSTSSNSAKVLIIDEINRGNISRIFGELITLIEPSKRAGASEALEVTLPYSKKRFSVPDNVYLIGTMNTADRSLAALDIALRRRFTFTEVPPNPELLHNVMVEGIAIDRLLDVMNQRIAVLLDRDHCLGHAYFMPLKSEPTLERLEDIFRQQILPLLQEYFFEDWQRIQWVLNDQRKAVENRFLLQPNQDLSALFGDSVAINQSNEGWELNVEAFGLVEAYLGIIDHTSQISQPLVVKEASEDGVTVQLLASGSIVVLREGVRVSPVLPVLREFAEKYNISVEFGSGSKLNTRHLGRRVIKALDERKR</sequence>
<gene>
    <name evidence="2" type="ORF">KQP88_18225</name>
</gene>
<accession>A0ABX8HMW8</accession>
<evidence type="ECO:0000313" key="3">
    <source>
        <dbReference type="Proteomes" id="UP000683401"/>
    </source>
</evidence>